<dbReference type="AlphaFoldDB" id="A0A0E9VDN3"/>
<reference evidence="1" key="1">
    <citation type="submission" date="2014-11" db="EMBL/GenBank/DDBJ databases">
        <authorList>
            <person name="Amaro Gonzalez C."/>
        </authorList>
    </citation>
    <scope>NUCLEOTIDE SEQUENCE</scope>
</reference>
<reference evidence="1" key="2">
    <citation type="journal article" date="2015" name="Fish Shellfish Immunol.">
        <title>Early steps in the European eel (Anguilla anguilla)-Vibrio vulnificus interaction in the gills: Role of the RtxA13 toxin.</title>
        <authorList>
            <person name="Callol A."/>
            <person name="Pajuelo D."/>
            <person name="Ebbesson L."/>
            <person name="Teles M."/>
            <person name="MacKenzie S."/>
            <person name="Amaro C."/>
        </authorList>
    </citation>
    <scope>NUCLEOTIDE SEQUENCE</scope>
</reference>
<protein>
    <submittedName>
        <fullName evidence="1">Uncharacterized protein</fullName>
    </submittedName>
</protein>
<accession>A0A0E9VDN3</accession>
<dbReference type="EMBL" id="GBXM01033007">
    <property type="protein sequence ID" value="JAH75570.1"/>
    <property type="molecule type" value="Transcribed_RNA"/>
</dbReference>
<proteinExistence type="predicted"/>
<name>A0A0E9VDN3_ANGAN</name>
<sequence length="24" mass="2693">MSSTKSTQPVSLTYSTAEIQYTRI</sequence>
<evidence type="ECO:0000313" key="1">
    <source>
        <dbReference type="EMBL" id="JAH75570.1"/>
    </source>
</evidence>
<organism evidence="1">
    <name type="scientific">Anguilla anguilla</name>
    <name type="common">European freshwater eel</name>
    <name type="synonym">Muraena anguilla</name>
    <dbReference type="NCBI Taxonomy" id="7936"/>
    <lineage>
        <taxon>Eukaryota</taxon>
        <taxon>Metazoa</taxon>
        <taxon>Chordata</taxon>
        <taxon>Craniata</taxon>
        <taxon>Vertebrata</taxon>
        <taxon>Euteleostomi</taxon>
        <taxon>Actinopterygii</taxon>
        <taxon>Neopterygii</taxon>
        <taxon>Teleostei</taxon>
        <taxon>Anguilliformes</taxon>
        <taxon>Anguillidae</taxon>
        <taxon>Anguilla</taxon>
    </lineage>
</organism>